<accession>A0A5J9V7E4</accession>
<organism evidence="2 3">
    <name type="scientific">Eragrostis curvula</name>
    <name type="common">weeping love grass</name>
    <dbReference type="NCBI Taxonomy" id="38414"/>
    <lineage>
        <taxon>Eukaryota</taxon>
        <taxon>Viridiplantae</taxon>
        <taxon>Streptophyta</taxon>
        <taxon>Embryophyta</taxon>
        <taxon>Tracheophyta</taxon>
        <taxon>Spermatophyta</taxon>
        <taxon>Magnoliopsida</taxon>
        <taxon>Liliopsida</taxon>
        <taxon>Poales</taxon>
        <taxon>Poaceae</taxon>
        <taxon>PACMAD clade</taxon>
        <taxon>Chloridoideae</taxon>
        <taxon>Eragrostideae</taxon>
        <taxon>Eragrostidinae</taxon>
        <taxon>Eragrostis</taxon>
    </lineage>
</organism>
<feature type="region of interest" description="Disordered" evidence="1">
    <location>
        <begin position="21"/>
        <end position="46"/>
    </location>
</feature>
<dbReference type="Gramene" id="TVU31351">
    <property type="protein sequence ID" value="TVU31351"/>
    <property type="gene ID" value="EJB05_23033"/>
</dbReference>
<protein>
    <submittedName>
        <fullName evidence="2">Uncharacterized protein</fullName>
    </submittedName>
</protein>
<proteinExistence type="predicted"/>
<evidence type="ECO:0000313" key="3">
    <source>
        <dbReference type="Proteomes" id="UP000324897"/>
    </source>
</evidence>
<name>A0A5J9V7E4_9POAL</name>
<reference evidence="2 3" key="1">
    <citation type="journal article" date="2019" name="Sci. Rep.">
        <title>A high-quality genome of Eragrostis curvula grass provides insights into Poaceae evolution and supports new strategies to enhance forage quality.</title>
        <authorList>
            <person name="Carballo J."/>
            <person name="Santos B.A.C.M."/>
            <person name="Zappacosta D."/>
            <person name="Garbus I."/>
            <person name="Selva J.P."/>
            <person name="Gallo C.A."/>
            <person name="Diaz A."/>
            <person name="Albertini E."/>
            <person name="Caccamo M."/>
            <person name="Echenique V."/>
        </authorList>
    </citation>
    <scope>NUCLEOTIDE SEQUENCE [LARGE SCALE GENOMIC DNA]</scope>
    <source>
        <strain evidence="3">cv. Victoria</strain>
        <tissue evidence="2">Leaf</tissue>
    </source>
</reference>
<feature type="region of interest" description="Disordered" evidence="1">
    <location>
        <begin position="91"/>
        <end position="122"/>
    </location>
</feature>
<evidence type="ECO:0000313" key="2">
    <source>
        <dbReference type="EMBL" id="TVU31351.1"/>
    </source>
</evidence>
<evidence type="ECO:0000256" key="1">
    <source>
        <dbReference type="SAM" id="MobiDB-lite"/>
    </source>
</evidence>
<dbReference type="EMBL" id="RWGY01000011">
    <property type="protein sequence ID" value="TVU31351.1"/>
    <property type="molecule type" value="Genomic_DNA"/>
</dbReference>
<dbReference type="AlphaFoldDB" id="A0A5J9V7E4"/>
<dbReference type="Proteomes" id="UP000324897">
    <property type="component" value="Chromosome 1"/>
</dbReference>
<feature type="non-terminal residue" evidence="2">
    <location>
        <position position="1"/>
    </location>
</feature>
<comment type="caution">
    <text evidence="2">The sequence shown here is derived from an EMBL/GenBank/DDBJ whole genome shotgun (WGS) entry which is preliminary data.</text>
</comment>
<keyword evidence="3" id="KW-1185">Reference proteome</keyword>
<gene>
    <name evidence="2" type="ORF">EJB05_23033</name>
</gene>
<sequence length="205" mass="22253">MVGCFGSRSGPVAAVELFLEPSRRRREEDPPPPCRAWRSGGSAANPSPGIGVAAAVVVQGSAPPTRVLDQGLPLPPPVLFQGLVLPPSRPYVRESPRQQLSDHQALIPSSPSPVLRESPRQQLSDHQALIPSSPSPVFCPTSSLPSDLELKTIAEEERILNLDLSAMNQLQKEYYIAKQAAIMAQVLVLLRTEIPRQQKHQGANR</sequence>